<keyword evidence="5" id="KW-1185">Reference proteome</keyword>
<sequence length="339" mass="36506">MNRLPRRTAAAILAASTLLAGCGAKVEEAAPSPSSGRAATVTNCGAPLTVPGIPRRVVVNDTGNAEILFALGLSDRLAGYTTYDGKHVDYQTSPWKADFDRAPNLGTAFTREVIQAANPDFVFGGWSYGFQETTGVTPDWIRQIGAVPYQLSEAYRQPGTKQRGVMPPLDALYTDLENLSTLFGVPDRGRQLVEQYRARIDAVRAQAPKDDARKARVFLFDSASPDPFTSGRTGTPQAIIESAGATNVFADINDSWTTSSWEAAAQRDPQVIVIVDYGVGPENTPEAKIAQLRSQPLMANTTAVREGNILTLPYAALVEGPRTPDSVETLAKFLRSKGF</sequence>
<organism evidence="4 5">
    <name type="scientific">Tsukamurella strandjordii</name>
    <dbReference type="NCBI Taxonomy" id="147577"/>
    <lineage>
        <taxon>Bacteria</taxon>
        <taxon>Bacillati</taxon>
        <taxon>Actinomycetota</taxon>
        <taxon>Actinomycetes</taxon>
        <taxon>Mycobacteriales</taxon>
        <taxon>Tsukamurellaceae</taxon>
        <taxon>Tsukamurella</taxon>
    </lineage>
</organism>
<dbReference type="InterPro" id="IPR050902">
    <property type="entry name" value="ABC_Transporter_SBP"/>
</dbReference>
<name>A0AA90S7F9_9ACTN</name>
<feature type="signal peptide" evidence="2">
    <location>
        <begin position="1"/>
        <end position="20"/>
    </location>
</feature>
<dbReference type="PROSITE" id="PS50983">
    <property type="entry name" value="FE_B12_PBP"/>
    <property type="match status" value="1"/>
</dbReference>
<evidence type="ECO:0000313" key="5">
    <source>
        <dbReference type="Proteomes" id="UP001178281"/>
    </source>
</evidence>
<dbReference type="AlphaFoldDB" id="A0AA90S7F9"/>
<evidence type="ECO:0000256" key="1">
    <source>
        <dbReference type="ARBA" id="ARBA00008814"/>
    </source>
</evidence>
<comment type="caution">
    <text evidence="4">The sequence shown here is derived from an EMBL/GenBank/DDBJ whole genome shotgun (WGS) entry which is preliminary data.</text>
</comment>
<dbReference type="RefSeq" id="WP_305110461.1">
    <property type="nucleotide sequence ID" value="NZ_JAUTIX010000002.1"/>
</dbReference>
<dbReference type="PANTHER" id="PTHR30535:SF7">
    <property type="entry name" value="IRON(III) DICITRATE-BINDING PROTEIN"/>
    <property type="match status" value="1"/>
</dbReference>
<dbReference type="Pfam" id="PF01497">
    <property type="entry name" value="Peripla_BP_2"/>
    <property type="match status" value="1"/>
</dbReference>
<dbReference type="InterPro" id="IPR002491">
    <property type="entry name" value="ABC_transptr_periplasmic_BD"/>
</dbReference>
<dbReference type="Gene3D" id="3.40.50.1980">
    <property type="entry name" value="Nitrogenase molybdenum iron protein domain"/>
    <property type="match status" value="2"/>
</dbReference>
<dbReference type="PROSITE" id="PS51257">
    <property type="entry name" value="PROKAR_LIPOPROTEIN"/>
    <property type="match status" value="1"/>
</dbReference>
<dbReference type="Proteomes" id="UP001178281">
    <property type="component" value="Unassembled WGS sequence"/>
</dbReference>
<dbReference type="SUPFAM" id="SSF53807">
    <property type="entry name" value="Helical backbone' metal receptor"/>
    <property type="match status" value="1"/>
</dbReference>
<evidence type="ECO:0000313" key="4">
    <source>
        <dbReference type="EMBL" id="MDP0397205.1"/>
    </source>
</evidence>
<protein>
    <submittedName>
        <fullName evidence="4">ABC transporter substrate-binding protein</fullName>
    </submittedName>
</protein>
<reference evidence="4" key="1">
    <citation type="submission" date="2023-08" db="EMBL/GenBank/DDBJ databases">
        <title>The draft genome of Tsukamurella strandjordii strain 050030.</title>
        <authorList>
            <person name="Zhao F."/>
            <person name="Feng Y."/>
            <person name="Zong Z."/>
        </authorList>
    </citation>
    <scope>NUCLEOTIDE SEQUENCE</scope>
    <source>
        <strain evidence="4">050030</strain>
    </source>
</reference>
<accession>A0AA90S7F9</accession>
<evidence type="ECO:0000256" key="2">
    <source>
        <dbReference type="SAM" id="SignalP"/>
    </source>
</evidence>
<gene>
    <name evidence="4" type="ORF">Q7X28_04630</name>
</gene>
<evidence type="ECO:0000259" key="3">
    <source>
        <dbReference type="PROSITE" id="PS50983"/>
    </source>
</evidence>
<comment type="similarity">
    <text evidence="1">Belongs to the bacterial solute-binding protein 8 family.</text>
</comment>
<dbReference type="PANTHER" id="PTHR30535">
    <property type="entry name" value="VITAMIN B12-BINDING PROTEIN"/>
    <property type="match status" value="1"/>
</dbReference>
<feature type="chain" id="PRO_5041659735" evidence="2">
    <location>
        <begin position="21"/>
        <end position="339"/>
    </location>
</feature>
<proteinExistence type="inferred from homology"/>
<feature type="domain" description="Fe/B12 periplasmic-binding" evidence="3">
    <location>
        <begin position="56"/>
        <end position="339"/>
    </location>
</feature>
<dbReference type="EMBL" id="JAUTIX010000002">
    <property type="protein sequence ID" value="MDP0397205.1"/>
    <property type="molecule type" value="Genomic_DNA"/>
</dbReference>
<keyword evidence="2" id="KW-0732">Signal</keyword>